<evidence type="ECO:0000256" key="1">
    <source>
        <dbReference type="ARBA" id="ARBA00022737"/>
    </source>
</evidence>
<dbReference type="PANTHER" id="PTHR10271">
    <property type="entry name" value="INTERFERON-INDUCED PROTEIN WITH TETRATRICOPEPTIDE REPEATS"/>
    <property type="match status" value="1"/>
</dbReference>
<protein>
    <submittedName>
        <fullName evidence="5">Uncharacterized protein</fullName>
    </submittedName>
</protein>
<name>A0AAV2HWH0_LYMST</name>
<comment type="similarity">
    <text evidence="3">Belongs to the IFIT family.</text>
</comment>
<organism evidence="5 6">
    <name type="scientific">Lymnaea stagnalis</name>
    <name type="common">Great pond snail</name>
    <name type="synonym">Helix stagnalis</name>
    <dbReference type="NCBI Taxonomy" id="6523"/>
    <lineage>
        <taxon>Eukaryota</taxon>
        <taxon>Metazoa</taxon>
        <taxon>Spiralia</taxon>
        <taxon>Lophotrochozoa</taxon>
        <taxon>Mollusca</taxon>
        <taxon>Gastropoda</taxon>
        <taxon>Heterobranchia</taxon>
        <taxon>Euthyneura</taxon>
        <taxon>Panpulmonata</taxon>
        <taxon>Hygrophila</taxon>
        <taxon>Lymnaeoidea</taxon>
        <taxon>Lymnaeidae</taxon>
        <taxon>Lymnaea</taxon>
    </lineage>
</organism>
<evidence type="ECO:0000256" key="2">
    <source>
        <dbReference type="ARBA" id="ARBA00022803"/>
    </source>
</evidence>
<dbReference type="PANTHER" id="PTHR10271:SF0">
    <property type="entry name" value="INTERFERON-INDUCED PROTEIN WITH TETRATRICOPEPTIDE REPEATS 5"/>
    <property type="match status" value="1"/>
</dbReference>
<keyword evidence="2" id="KW-0802">TPR repeat</keyword>
<reference evidence="5 6" key="1">
    <citation type="submission" date="2024-04" db="EMBL/GenBank/DDBJ databases">
        <authorList>
            <consortium name="Genoscope - CEA"/>
            <person name="William W."/>
        </authorList>
    </citation>
    <scope>NUCLEOTIDE SEQUENCE [LARGE SCALE GENOMIC DNA]</scope>
</reference>
<evidence type="ECO:0000313" key="5">
    <source>
        <dbReference type="EMBL" id="CAL1536668.1"/>
    </source>
</evidence>
<sequence>MDKPEDDLEASLKSFPCMIFLEDSSNVDHQRLKDLQKKLQSELDMDNDYQTELVQKLNVYTWVEFKLDNKEKAKALNNRVLELDQNNVTALGNLAYMSWMNGEEDLAKDYLRKLQALHMHKDAKSMMAVGKAQMGYAYSRLGGVENIENAIEIYTEVLEEKPDFVNGKLCLGLLLRRITHNNLSAEFKFKTDHKNHFEKAATLLFEVGVSGEDGAVQGRAYAELALLLQDAEKFISKDECREIFRQKDILELCEEALKYGYDNARTVAECGRILKDKHLDKAIPLLERSCELRNHTIACHHLGICYERKAKEIMKIKMTENNAANDSFEDIILNPEDELVKKAISMYEEAIKVSCDTNMSAMYSLGLCLKACCRLEQALGQFNKITVTAHRRKNKKRQLDHIVTLINSYEQAGLCQLQLTEKQDEAEKKLMQAVSLAAVVVASRPDLNTHTKHIWNALTTIEDVYDQKPPESIKILIGLLSRIGHHGKVLQYFEKLRELGDDHASHPDVMAKVLDSFMALREYDKAYTTLTMLRTQALFAFEDELTLRINLFTAASRLQTREGDTESIFKDVFDTHFKQKGNTENGGNRSEESLGETSTVLLDVLMLHNDLGDQNASEEIRQKFLNIINTFFGLEVSCNLEGCFPGGVRAELLLKEIQRSKLIVFLFDPAPFSSDLRTILPFVRSTREHSENIGSDILVAVTDNSVEIPSFIEHYSRTNLVEDIKDIHVNSFNKVHASGSAVSLTGPMRNDSSESLINVDDSNMSNGDAITSNSDRTTVNVMPPSIDANSSDGFTPEVNSLMQLFCLLINRRWPTLEKIKT</sequence>
<dbReference type="GO" id="GO:0051607">
    <property type="term" value="P:defense response to virus"/>
    <property type="evidence" value="ECO:0007669"/>
    <property type="project" value="TreeGrafter"/>
</dbReference>
<feature type="region of interest" description="Disordered" evidence="4">
    <location>
        <begin position="743"/>
        <end position="781"/>
    </location>
</feature>
<dbReference type="EMBL" id="CAXITT010000236">
    <property type="protein sequence ID" value="CAL1536668.1"/>
    <property type="molecule type" value="Genomic_DNA"/>
</dbReference>
<accession>A0AAV2HWH0</accession>
<dbReference type="GO" id="GO:0005829">
    <property type="term" value="C:cytosol"/>
    <property type="evidence" value="ECO:0007669"/>
    <property type="project" value="TreeGrafter"/>
</dbReference>
<evidence type="ECO:0000313" key="6">
    <source>
        <dbReference type="Proteomes" id="UP001497497"/>
    </source>
</evidence>
<proteinExistence type="inferred from homology"/>
<comment type="caution">
    <text evidence="5">The sequence shown here is derived from an EMBL/GenBank/DDBJ whole genome shotgun (WGS) entry which is preliminary data.</text>
</comment>
<evidence type="ECO:0000256" key="3">
    <source>
        <dbReference type="ARBA" id="ARBA00038336"/>
    </source>
</evidence>
<dbReference type="InterPro" id="IPR011990">
    <property type="entry name" value="TPR-like_helical_dom_sf"/>
</dbReference>
<dbReference type="Gene3D" id="1.25.40.10">
    <property type="entry name" value="Tetratricopeptide repeat domain"/>
    <property type="match status" value="2"/>
</dbReference>
<evidence type="ECO:0000256" key="4">
    <source>
        <dbReference type="SAM" id="MobiDB-lite"/>
    </source>
</evidence>
<feature type="compositionally biased region" description="Polar residues" evidence="4">
    <location>
        <begin position="753"/>
        <end position="780"/>
    </location>
</feature>
<keyword evidence="1" id="KW-0677">Repeat</keyword>
<gene>
    <name evidence="5" type="ORF">GSLYS_00010581001</name>
</gene>
<keyword evidence="6" id="KW-1185">Reference proteome</keyword>
<dbReference type="AlphaFoldDB" id="A0AAV2HWH0"/>
<dbReference type="SUPFAM" id="SSF48452">
    <property type="entry name" value="TPR-like"/>
    <property type="match status" value="1"/>
</dbReference>
<dbReference type="Proteomes" id="UP001497497">
    <property type="component" value="Unassembled WGS sequence"/>
</dbReference>